<evidence type="ECO:0000313" key="2">
    <source>
        <dbReference type="Proteomes" id="UP000182771"/>
    </source>
</evidence>
<protein>
    <submittedName>
        <fullName evidence="1">WD40-like Beta Propeller Repeat</fullName>
    </submittedName>
</protein>
<organism evidence="1 2">
    <name type="scientific">Capnocytophaga granulosa</name>
    <dbReference type="NCBI Taxonomy" id="45242"/>
    <lineage>
        <taxon>Bacteria</taxon>
        <taxon>Pseudomonadati</taxon>
        <taxon>Bacteroidota</taxon>
        <taxon>Flavobacteriia</taxon>
        <taxon>Flavobacteriales</taxon>
        <taxon>Flavobacteriaceae</taxon>
        <taxon>Capnocytophaga</taxon>
    </lineage>
</organism>
<dbReference type="InterPro" id="IPR011042">
    <property type="entry name" value="6-blade_b-propeller_TolB-like"/>
</dbReference>
<dbReference type="InterPro" id="IPR011659">
    <property type="entry name" value="WD40"/>
</dbReference>
<dbReference type="GeneID" id="85016145"/>
<dbReference type="OrthoDB" id="9815657at2"/>
<comment type="caution">
    <text evidence="1">The sequence shown here is derived from an EMBL/GenBank/DDBJ whole genome shotgun (WGS) entry which is preliminary data.</text>
</comment>
<dbReference type="AlphaFoldDB" id="A0A1H2T0A4"/>
<reference evidence="1 2" key="1">
    <citation type="submission" date="2016-10" db="EMBL/GenBank/DDBJ databases">
        <authorList>
            <person name="Varghese N."/>
            <person name="Submissions S."/>
        </authorList>
    </citation>
    <scope>NUCLEOTIDE SEQUENCE [LARGE SCALE GENOMIC DNA]</scope>
    <source>
        <strain evidence="1 2">DSM 11449</strain>
    </source>
</reference>
<proteinExistence type="predicted"/>
<dbReference type="SUPFAM" id="SSF82171">
    <property type="entry name" value="DPP6 N-terminal domain-like"/>
    <property type="match status" value="1"/>
</dbReference>
<dbReference type="Gene3D" id="2.120.10.30">
    <property type="entry name" value="TolB, C-terminal domain"/>
    <property type="match status" value="1"/>
</dbReference>
<dbReference type="Proteomes" id="UP000182771">
    <property type="component" value="Unassembled WGS sequence"/>
</dbReference>
<dbReference type="RefSeq" id="WP_016420354.1">
    <property type="nucleotide sequence ID" value="NZ_FNND01000002.1"/>
</dbReference>
<keyword evidence="2" id="KW-1185">Reference proteome</keyword>
<sequence>MKKLIFSTLIATALFISSCSKEGGGNGNAASLPGTLYVDFASDGIQSYNFSNGKLSKVVKTMNGPGITGCDITYGSKEIALAISTDRSFGTQDTQTFLLRPWDGSHVWFAYDDLPKTGNTFSFSFTYDPQEFYKRCIIRLSPNKRFIAVDSYDWDERGVLLLNTETGKLIADFTEGLTRDDLSYQSTPVWTENNEMYSAIRGVLYRWKEAYGDRVEEVLTLNEGKGASYVTVNPQATRVAFRYNKHLWVQNIDGSNLHQVTTSQLTGSDKADGEYHPVFSPDGKYIAFVGAPTVGRGWTDYDPLQPSYGGVHVVGSGYGYVFVIRDDDKLYDLENDKSGFIVLRQEGGIHGVPSYFSGMMWR</sequence>
<dbReference type="Pfam" id="PF07676">
    <property type="entry name" value="PD40"/>
    <property type="match status" value="1"/>
</dbReference>
<dbReference type="PROSITE" id="PS51257">
    <property type="entry name" value="PROKAR_LIPOPROTEIN"/>
    <property type="match status" value="1"/>
</dbReference>
<gene>
    <name evidence="1" type="ORF">SAMN05444420_10244</name>
</gene>
<accession>A0A1H2T0A4</accession>
<name>A0A1H2T0A4_9FLAO</name>
<dbReference type="EMBL" id="FNND01000002">
    <property type="protein sequence ID" value="SDW37262.1"/>
    <property type="molecule type" value="Genomic_DNA"/>
</dbReference>
<evidence type="ECO:0000313" key="1">
    <source>
        <dbReference type="EMBL" id="SDW37262.1"/>
    </source>
</evidence>